<evidence type="ECO:0000313" key="2">
    <source>
        <dbReference type="EMBL" id="SDJ21500.1"/>
    </source>
</evidence>
<keyword evidence="1" id="KW-0812">Transmembrane</keyword>
<proteinExistence type="predicted"/>
<protein>
    <submittedName>
        <fullName evidence="2">Uncharacterized protein</fullName>
    </submittedName>
</protein>
<organism evidence="2 3">
    <name type="scientific">Lutimaribacter saemankumensis</name>
    <dbReference type="NCBI Taxonomy" id="490829"/>
    <lineage>
        <taxon>Bacteria</taxon>
        <taxon>Pseudomonadati</taxon>
        <taxon>Pseudomonadota</taxon>
        <taxon>Alphaproteobacteria</taxon>
        <taxon>Rhodobacterales</taxon>
        <taxon>Roseobacteraceae</taxon>
        <taxon>Lutimaribacter</taxon>
    </lineage>
</organism>
<accession>A0A1G8RYK5</accession>
<feature type="transmembrane region" description="Helical" evidence="1">
    <location>
        <begin position="21"/>
        <end position="39"/>
    </location>
</feature>
<evidence type="ECO:0000313" key="3">
    <source>
        <dbReference type="Proteomes" id="UP000199340"/>
    </source>
</evidence>
<keyword evidence="1" id="KW-1133">Transmembrane helix</keyword>
<dbReference type="RefSeq" id="WP_281241657.1">
    <property type="nucleotide sequence ID" value="NZ_FNEB01000010.1"/>
</dbReference>
<dbReference type="AlphaFoldDB" id="A0A1G8RYK5"/>
<dbReference type="STRING" id="490829.SAMN05421850_11043"/>
<keyword evidence="3" id="KW-1185">Reference proteome</keyword>
<sequence length="41" mass="4666">MQTIQTGARGLGLLVKLNWDRILFVGTIYICLVFATYLYSL</sequence>
<evidence type="ECO:0000256" key="1">
    <source>
        <dbReference type="SAM" id="Phobius"/>
    </source>
</evidence>
<reference evidence="2 3" key="1">
    <citation type="submission" date="2016-10" db="EMBL/GenBank/DDBJ databases">
        <authorList>
            <person name="de Groot N.N."/>
        </authorList>
    </citation>
    <scope>NUCLEOTIDE SEQUENCE [LARGE SCALE GENOMIC DNA]</scope>
    <source>
        <strain evidence="2 3">DSM 28010</strain>
    </source>
</reference>
<name>A0A1G8RYK5_9RHOB</name>
<gene>
    <name evidence="2" type="ORF">SAMN05421850_11043</name>
</gene>
<dbReference type="EMBL" id="FNEB01000010">
    <property type="protein sequence ID" value="SDJ21500.1"/>
    <property type="molecule type" value="Genomic_DNA"/>
</dbReference>
<keyword evidence="1" id="KW-0472">Membrane</keyword>
<dbReference type="Proteomes" id="UP000199340">
    <property type="component" value="Unassembled WGS sequence"/>
</dbReference>